<reference evidence="2 3" key="1">
    <citation type="submission" date="2013-03" db="EMBL/GenBank/DDBJ databases">
        <title>Reference genome for the Human Microbiome Project.</title>
        <authorList>
            <person name="Aqrawi P."/>
            <person name="Ayvaz T."/>
            <person name="Bess C."/>
            <person name="Blankenburg K."/>
            <person name="Coyle M."/>
            <person name="Deng J."/>
            <person name="Forbes L."/>
            <person name="Fowler G."/>
            <person name="Francisco L."/>
            <person name="Fu Q."/>
            <person name="Gibbs R."/>
            <person name="Gross S."/>
            <person name="Gubbala S."/>
            <person name="Hale W."/>
            <person name="Hemphill L."/>
            <person name="Highlander S."/>
            <person name="Hirani K."/>
            <person name="Jackson L."/>
            <person name="Jakkamsetti A."/>
            <person name="Javaid M."/>
            <person name="Jayaseelan J.C."/>
            <person name="Jiang H."/>
            <person name="Joshi V."/>
            <person name="Korchina V."/>
            <person name="Kovar C."/>
            <person name="Lara F."/>
            <person name="Lee S."/>
            <person name="Liu Y."/>
            <person name="Mata R."/>
            <person name="Mathew T."/>
            <person name="Munidasa M."/>
            <person name="Muzny D."/>
            <person name="Nazareth L."/>
            <person name="Ngo R."/>
            <person name="Nguyen L."/>
            <person name="Nguyen N."/>
            <person name="Okwuonu G."/>
            <person name="Ongeri F."/>
            <person name="Palculict T."/>
            <person name="Patil S."/>
            <person name="Petrosino J."/>
            <person name="Pham C."/>
            <person name="Pham P."/>
            <person name="Pu L.-L."/>
            <person name="Qin X."/>
            <person name="Qu J."/>
            <person name="Reid J."/>
            <person name="Ross M."/>
            <person name="Ruth R."/>
            <person name="Saada N."/>
            <person name="San Lucas F."/>
            <person name="Santibanez J."/>
            <person name="Shang Y."/>
            <person name="Simmons D."/>
            <person name="Song X.-Z."/>
            <person name="Tang L.-Y."/>
            <person name="Thornton R."/>
            <person name="Warren J."/>
            <person name="Weissenberger G."/>
            <person name="Wilczek-Boney K."/>
            <person name="Worley K."/>
            <person name="Youmans B."/>
            <person name="Zhang J."/>
            <person name="Zhang L."/>
            <person name="Zhao Z."/>
            <person name="Zhou C."/>
            <person name="Zhu D."/>
            <person name="Zhu Y."/>
        </authorList>
    </citation>
    <scope>NUCLEOTIDE SEQUENCE [LARGE SCALE GENOMIC DNA]</scope>
    <source>
        <strain evidence="2 3">F0333</strain>
    </source>
</reference>
<dbReference type="EMBL" id="AQHZ01000005">
    <property type="protein sequence ID" value="ENO18930.1"/>
    <property type="molecule type" value="Genomic_DNA"/>
</dbReference>
<sequence>MQDLRIAPAQPQAGEATKAGRGAPILRSVRSCVTSTPHCPALSSNGTLILSCYSSGFLSPGDNGEPGGRANSQASSYQGMMRRGRAND</sequence>
<feature type="region of interest" description="Disordered" evidence="1">
    <location>
        <begin position="1"/>
        <end position="22"/>
    </location>
</feature>
<dbReference type="STRING" id="888050.HMPREF9004_0265"/>
<evidence type="ECO:0000313" key="2">
    <source>
        <dbReference type="EMBL" id="ENO18930.1"/>
    </source>
</evidence>
<proteinExistence type="predicted"/>
<protein>
    <submittedName>
        <fullName evidence="2">Uncharacterized protein</fullName>
    </submittedName>
</protein>
<evidence type="ECO:0000313" key="3">
    <source>
        <dbReference type="Proteomes" id="UP000013015"/>
    </source>
</evidence>
<dbReference type="Proteomes" id="UP000013015">
    <property type="component" value="Unassembled WGS sequence"/>
</dbReference>
<accession>N6W8P3</accession>
<comment type="caution">
    <text evidence="2">The sequence shown here is derived from an EMBL/GenBank/DDBJ whole genome shotgun (WGS) entry which is preliminary data.</text>
</comment>
<evidence type="ECO:0000256" key="1">
    <source>
        <dbReference type="SAM" id="MobiDB-lite"/>
    </source>
</evidence>
<dbReference type="AlphaFoldDB" id="N6W8P3"/>
<gene>
    <name evidence="2" type="ORF">HMPREF9004_0265</name>
</gene>
<keyword evidence="3" id="KW-1185">Reference proteome</keyword>
<name>N6W8P3_9ACTO</name>
<organism evidence="2 3">
    <name type="scientific">Schaalia cardiffensis F0333</name>
    <dbReference type="NCBI Taxonomy" id="888050"/>
    <lineage>
        <taxon>Bacteria</taxon>
        <taxon>Bacillati</taxon>
        <taxon>Actinomycetota</taxon>
        <taxon>Actinomycetes</taxon>
        <taxon>Actinomycetales</taxon>
        <taxon>Actinomycetaceae</taxon>
        <taxon>Schaalia</taxon>
    </lineage>
</organism>
<dbReference type="HOGENOM" id="CLU_2462136_0_0_11"/>
<feature type="region of interest" description="Disordered" evidence="1">
    <location>
        <begin position="60"/>
        <end position="88"/>
    </location>
</feature>